<dbReference type="InParanoid" id="A0LEE0"/>
<dbReference type="KEGG" id="sfu:Sfum_0089"/>
<dbReference type="HOGENOM" id="CLU_2345651_0_0_7"/>
<reference evidence="1 2" key="1">
    <citation type="submission" date="2006-10" db="EMBL/GenBank/DDBJ databases">
        <title>Complete sequence of Syntrophobacter fumaroxidans MPOB.</title>
        <authorList>
            <consortium name="US DOE Joint Genome Institute"/>
            <person name="Copeland A."/>
            <person name="Lucas S."/>
            <person name="Lapidus A."/>
            <person name="Barry K."/>
            <person name="Detter J.C."/>
            <person name="Glavina del Rio T."/>
            <person name="Hammon N."/>
            <person name="Israni S."/>
            <person name="Pitluck S."/>
            <person name="Goltsman E.G."/>
            <person name="Martinez M."/>
            <person name="Schmutz J."/>
            <person name="Larimer F."/>
            <person name="Land M."/>
            <person name="Hauser L."/>
            <person name="Kyrpides N."/>
            <person name="Kim E."/>
            <person name="Boone D.R."/>
            <person name="Brockman F."/>
            <person name="Culley D."/>
            <person name="Ferry J."/>
            <person name="Gunsalus R."/>
            <person name="McInerney M.J."/>
            <person name="Morrison M."/>
            <person name="Plugge C."/>
            <person name="Rohlin L."/>
            <person name="Scholten J."/>
            <person name="Sieber J."/>
            <person name="Stams A.J.M."/>
            <person name="Worm P."/>
            <person name="Henstra A.M."/>
            <person name="Richardson P."/>
        </authorList>
    </citation>
    <scope>NUCLEOTIDE SEQUENCE [LARGE SCALE GENOMIC DNA]</scope>
    <source>
        <strain evidence="2">DSM 10017 / MPOB</strain>
    </source>
</reference>
<gene>
    <name evidence="1" type="ordered locus">Sfum_0089</name>
</gene>
<name>A0LEE0_SYNFM</name>
<protein>
    <submittedName>
        <fullName evidence="1">Uncharacterized protein</fullName>
    </submittedName>
</protein>
<dbReference type="EMBL" id="CP000478">
    <property type="protein sequence ID" value="ABK15792.1"/>
    <property type="molecule type" value="Genomic_DNA"/>
</dbReference>
<sequence length="97" mass="11313">MNNARQRQKRRNRNRRVRKIAVRSWSALLKRAPGKGLRPTGKDRPVEELKDDGCRVGLRAGPDRLPSHLGILLGYEKTRDIDHPGFFMRPELRPMFQ</sequence>
<dbReference type="Proteomes" id="UP000001784">
    <property type="component" value="Chromosome"/>
</dbReference>
<dbReference type="AlphaFoldDB" id="A0LEE0"/>
<proteinExistence type="predicted"/>
<evidence type="ECO:0000313" key="2">
    <source>
        <dbReference type="Proteomes" id="UP000001784"/>
    </source>
</evidence>
<dbReference type="STRING" id="335543.Sfum_0089"/>
<accession>A0LEE0</accession>
<evidence type="ECO:0000313" key="1">
    <source>
        <dbReference type="EMBL" id="ABK15792.1"/>
    </source>
</evidence>
<keyword evidence="2" id="KW-1185">Reference proteome</keyword>
<organism evidence="1 2">
    <name type="scientific">Syntrophobacter fumaroxidans (strain DSM 10017 / MPOB)</name>
    <dbReference type="NCBI Taxonomy" id="335543"/>
    <lineage>
        <taxon>Bacteria</taxon>
        <taxon>Pseudomonadati</taxon>
        <taxon>Thermodesulfobacteriota</taxon>
        <taxon>Syntrophobacteria</taxon>
        <taxon>Syntrophobacterales</taxon>
        <taxon>Syntrophobacteraceae</taxon>
        <taxon>Syntrophobacter</taxon>
    </lineage>
</organism>